<dbReference type="InterPro" id="IPR003661">
    <property type="entry name" value="HisK_dim/P_dom"/>
</dbReference>
<keyword evidence="6 13" id="KW-0812">Transmembrane</keyword>
<name>A0A7G5BZC0_9BACL</name>
<dbReference type="CDD" id="cd00075">
    <property type="entry name" value="HATPase"/>
    <property type="match status" value="1"/>
</dbReference>
<evidence type="ECO:0000256" key="3">
    <source>
        <dbReference type="ARBA" id="ARBA00012438"/>
    </source>
</evidence>
<dbReference type="Pfam" id="PF00512">
    <property type="entry name" value="HisKA"/>
    <property type="match status" value="1"/>
</dbReference>
<gene>
    <name evidence="15" type="ORF">FPL14_14710</name>
</gene>
<dbReference type="InterPro" id="IPR036890">
    <property type="entry name" value="HATPase_C_sf"/>
</dbReference>
<keyword evidence="16" id="KW-1185">Reference proteome</keyword>
<dbReference type="SMART" id="SM00387">
    <property type="entry name" value="HATPase_c"/>
    <property type="match status" value="1"/>
</dbReference>
<accession>A0A7G5BZC0</accession>
<keyword evidence="9" id="KW-0067">ATP-binding</keyword>
<evidence type="ECO:0000259" key="14">
    <source>
        <dbReference type="PROSITE" id="PS50109"/>
    </source>
</evidence>
<dbReference type="AlphaFoldDB" id="A0A7G5BZC0"/>
<evidence type="ECO:0000256" key="8">
    <source>
        <dbReference type="ARBA" id="ARBA00022777"/>
    </source>
</evidence>
<dbReference type="RefSeq" id="WP_182303697.1">
    <property type="nucleotide sequence ID" value="NZ_CP041969.1"/>
</dbReference>
<evidence type="ECO:0000256" key="12">
    <source>
        <dbReference type="ARBA" id="ARBA00023136"/>
    </source>
</evidence>
<dbReference type="Gene3D" id="3.30.565.10">
    <property type="entry name" value="Histidine kinase-like ATPase, C-terminal domain"/>
    <property type="match status" value="1"/>
</dbReference>
<keyword evidence="8 15" id="KW-0418">Kinase</keyword>
<evidence type="ECO:0000256" key="13">
    <source>
        <dbReference type="SAM" id="Phobius"/>
    </source>
</evidence>
<dbReference type="InterPro" id="IPR004358">
    <property type="entry name" value="Sig_transdc_His_kin-like_C"/>
</dbReference>
<dbReference type="Pfam" id="PF02518">
    <property type="entry name" value="HATPase_c"/>
    <property type="match status" value="1"/>
</dbReference>
<dbReference type="PANTHER" id="PTHR45436">
    <property type="entry name" value="SENSOR HISTIDINE KINASE YKOH"/>
    <property type="match status" value="1"/>
</dbReference>
<dbReference type="InterPro" id="IPR036097">
    <property type="entry name" value="HisK_dim/P_sf"/>
</dbReference>
<evidence type="ECO:0000256" key="2">
    <source>
        <dbReference type="ARBA" id="ARBA00004370"/>
    </source>
</evidence>
<protein>
    <recommendedName>
        <fullName evidence="3">histidine kinase</fullName>
        <ecNumber evidence="3">2.7.13.3</ecNumber>
    </recommendedName>
</protein>
<dbReference type="Gene3D" id="1.10.287.130">
    <property type="match status" value="1"/>
</dbReference>
<dbReference type="EMBL" id="CP041969">
    <property type="protein sequence ID" value="QMV42304.1"/>
    <property type="molecule type" value="Genomic_DNA"/>
</dbReference>
<keyword evidence="7" id="KW-0547">Nucleotide-binding</keyword>
<dbReference type="InterPro" id="IPR005467">
    <property type="entry name" value="His_kinase_dom"/>
</dbReference>
<reference evidence="15 16" key="1">
    <citation type="submission" date="2019-07" db="EMBL/GenBank/DDBJ databases">
        <authorList>
            <person name="Kim J.K."/>
            <person name="Cheong H.-M."/>
            <person name="Choi Y."/>
            <person name="Hwang K.J."/>
            <person name="Lee S."/>
            <person name="Choi C."/>
        </authorList>
    </citation>
    <scope>NUCLEOTIDE SEQUENCE [LARGE SCALE GENOMIC DNA]</scope>
    <source>
        <strain evidence="15 16">KS 22</strain>
    </source>
</reference>
<feature type="domain" description="Histidine kinase" evidence="14">
    <location>
        <begin position="213"/>
        <end position="426"/>
    </location>
</feature>
<feature type="transmembrane region" description="Helical" evidence="13">
    <location>
        <begin position="23"/>
        <end position="44"/>
    </location>
</feature>
<dbReference type="GO" id="GO:0000155">
    <property type="term" value="F:phosphorelay sensor kinase activity"/>
    <property type="evidence" value="ECO:0007669"/>
    <property type="project" value="InterPro"/>
</dbReference>
<dbReference type="SUPFAM" id="SSF47384">
    <property type="entry name" value="Homodimeric domain of signal transducing histidine kinase"/>
    <property type="match status" value="1"/>
</dbReference>
<evidence type="ECO:0000256" key="11">
    <source>
        <dbReference type="ARBA" id="ARBA00023012"/>
    </source>
</evidence>
<evidence type="ECO:0000256" key="6">
    <source>
        <dbReference type="ARBA" id="ARBA00022692"/>
    </source>
</evidence>
<evidence type="ECO:0000313" key="15">
    <source>
        <dbReference type="EMBL" id="QMV42304.1"/>
    </source>
</evidence>
<evidence type="ECO:0000256" key="9">
    <source>
        <dbReference type="ARBA" id="ARBA00022840"/>
    </source>
</evidence>
<comment type="subcellular location">
    <subcellularLocation>
        <location evidence="2">Membrane</location>
    </subcellularLocation>
</comment>
<comment type="catalytic activity">
    <reaction evidence="1">
        <text>ATP + protein L-histidine = ADP + protein N-phospho-L-histidine.</text>
        <dbReference type="EC" id="2.7.13.3"/>
    </reaction>
</comment>
<dbReference type="SMART" id="SM00388">
    <property type="entry name" value="HisKA"/>
    <property type="match status" value="1"/>
</dbReference>
<dbReference type="Gene3D" id="6.10.340.10">
    <property type="match status" value="1"/>
</dbReference>
<proteinExistence type="predicted"/>
<dbReference type="GO" id="GO:0005886">
    <property type="term" value="C:plasma membrane"/>
    <property type="evidence" value="ECO:0007669"/>
    <property type="project" value="TreeGrafter"/>
</dbReference>
<evidence type="ECO:0000313" key="16">
    <source>
        <dbReference type="Proteomes" id="UP000515679"/>
    </source>
</evidence>
<dbReference type="PANTHER" id="PTHR45436:SF5">
    <property type="entry name" value="SENSOR HISTIDINE KINASE TRCS"/>
    <property type="match status" value="1"/>
</dbReference>
<dbReference type="InterPro" id="IPR003594">
    <property type="entry name" value="HATPase_dom"/>
</dbReference>
<keyword evidence="4" id="KW-0597">Phosphoprotein</keyword>
<dbReference type="SUPFAM" id="SSF55874">
    <property type="entry name" value="ATPase domain of HSP90 chaperone/DNA topoisomerase II/histidine kinase"/>
    <property type="match status" value="1"/>
</dbReference>
<dbReference type="PROSITE" id="PS50109">
    <property type="entry name" value="HIS_KIN"/>
    <property type="match status" value="1"/>
</dbReference>
<keyword evidence="12 13" id="KW-0472">Membrane</keyword>
<evidence type="ECO:0000256" key="5">
    <source>
        <dbReference type="ARBA" id="ARBA00022679"/>
    </source>
</evidence>
<sequence length="437" mass="49032">MERVEENKREIARFWRNPSVRRLTVYLALLTFAVVIIISLYSSYSADKLKREWLDKEAAMLGSLAQEHPELAAEWLEQLSRSTAPEPDDIAEGMRVMERHGMTVAALESDWLDIIGDYRNRTLGFLISFSVALIALLAWLALRELRRQLKEIRNLAISMEDTVKHNRPMAYRVYDEGELGLLASSAQEMTTRLRETIEQLHRDKTFLKDTVADISHQLKTPLASLMIYIDLLQTGQVDSDHAAEFLRTCKRELDRMEWLTLTLLKLARLEADALKLELKDSSLANTVQNAVRSVATLAANKRVTIDVEQSGSEPVVPHDSHWLAEALANLLKNAVEHSPVGSTVAIGWENTPVFVRVQVKDQGRGIEPRHLPHIFKKFYRSSSEGSGVGLGLPLAKSIVEKHGGVLSAAANPDGGTIFRLSLPHHPFSDQPGELTEL</sequence>
<dbReference type="CDD" id="cd00082">
    <property type="entry name" value="HisKA"/>
    <property type="match status" value="1"/>
</dbReference>
<organism evidence="15 16">
    <name type="scientific">Cohnella cholangitidis</name>
    <dbReference type="NCBI Taxonomy" id="2598458"/>
    <lineage>
        <taxon>Bacteria</taxon>
        <taxon>Bacillati</taxon>
        <taxon>Bacillota</taxon>
        <taxon>Bacilli</taxon>
        <taxon>Bacillales</taxon>
        <taxon>Paenibacillaceae</taxon>
        <taxon>Cohnella</taxon>
    </lineage>
</organism>
<dbReference type="InterPro" id="IPR050428">
    <property type="entry name" value="TCS_sensor_his_kinase"/>
</dbReference>
<feature type="transmembrane region" description="Helical" evidence="13">
    <location>
        <begin position="123"/>
        <end position="142"/>
    </location>
</feature>
<evidence type="ECO:0000256" key="10">
    <source>
        <dbReference type="ARBA" id="ARBA00022989"/>
    </source>
</evidence>
<dbReference type="KEGG" id="cchl:FPL14_14710"/>
<dbReference type="GO" id="GO:0005524">
    <property type="term" value="F:ATP binding"/>
    <property type="evidence" value="ECO:0007669"/>
    <property type="project" value="UniProtKB-KW"/>
</dbReference>
<dbReference type="PRINTS" id="PR00344">
    <property type="entry name" value="BCTRLSENSOR"/>
</dbReference>
<keyword evidence="5" id="KW-0808">Transferase</keyword>
<dbReference type="EC" id="2.7.13.3" evidence="3"/>
<keyword evidence="10 13" id="KW-1133">Transmembrane helix</keyword>
<evidence type="ECO:0000256" key="1">
    <source>
        <dbReference type="ARBA" id="ARBA00000085"/>
    </source>
</evidence>
<evidence type="ECO:0000256" key="7">
    <source>
        <dbReference type="ARBA" id="ARBA00022741"/>
    </source>
</evidence>
<keyword evidence="11" id="KW-0902">Two-component regulatory system</keyword>
<evidence type="ECO:0000256" key="4">
    <source>
        <dbReference type="ARBA" id="ARBA00022553"/>
    </source>
</evidence>
<dbReference type="Proteomes" id="UP000515679">
    <property type="component" value="Chromosome"/>
</dbReference>